<feature type="domain" description="CCDC81 HU" evidence="4">
    <location>
        <begin position="99"/>
        <end position="169"/>
    </location>
</feature>
<dbReference type="Pfam" id="PF14908">
    <property type="entry name" value="HU-CCDC81_euk_1"/>
    <property type="match status" value="1"/>
</dbReference>
<accession>A0A1W0ACB6</accession>
<name>A0A1W0ACB6_9STRA</name>
<dbReference type="OrthoDB" id="125906at2759"/>
<evidence type="ECO:0000313" key="6">
    <source>
        <dbReference type="Proteomes" id="UP000243217"/>
    </source>
</evidence>
<proteinExistence type="predicted"/>
<evidence type="ECO:0000313" key="5">
    <source>
        <dbReference type="EMBL" id="OQS07957.1"/>
    </source>
</evidence>
<keyword evidence="6" id="KW-1185">Reference proteome</keyword>
<feature type="region of interest" description="Disordered" evidence="2">
    <location>
        <begin position="377"/>
        <end position="398"/>
    </location>
</feature>
<comment type="caution">
    <text evidence="5">The sequence shown here is derived from an EMBL/GenBank/DDBJ whole genome shotgun (WGS) entry which is preliminary data.</text>
</comment>
<dbReference type="Pfam" id="PF18289">
    <property type="entry name" value="HU-CCDC81_euk_2"/>
    <property type="match status" value="1"/>
</dbReference>
<dbReference type="AlphaFoldDB" id="A0A1W0ACB6"/>
<evidence type="ECO:0000256" key="2">
    <source>
        <dbReference type="SAM" id="MobiDB-lite"/>
    </source>
</evidence>
<dbReference type="InterPro" id="IPR026295">
    <property type="entry name" value="CCD81"/>
</dbReference>
<organism evidence="5 6">
    <name type="scientific">Thraustotheca clavata</name>
    <dbReference type="NCBI Taxonomy" id="74557"/>
    <lineage>
        <taxon>Eukaryota</taxon>
        <taxon>Sar</taxon>
        <taxon>Stramenopiles</taxon>
        <taxon>Oomycota</taxon>
        <taxon>Saprolegniomycetes</taxon>
        <taxon>Saprolegniales</taxon>
        <taxon>Achlyaceae</taxon>
        <taxon>Thraustotheca</taxon>
    </lineage>
</organism>
<sequence>MAPPGLLLECQKQLEISTFEYNQSLAQHVFCVWQSLGKYIEMQLMQSKASFLPVFGKFTFLKGKVNAPAFLFSDKFLKSFPRIVTKRPLPALTVHGADTNYSTIAADANVMKDQAQSIIEAIFKTIGEATESGVRSARLAFGNLGHIVIEGKCIHFRFDSAFVSRLGGTNNSITKAVPTTLETLEAMAGLRESPSINKPTPVLKQPAVAFNNYLQEPKTEVKIKQVEKRKTKRPSPQLVKCASDSIVGITPTILPRFLIPDHPRASRATSVVQNLIVEQAYARLDSEIQAHNERKAALEREYEARAYNAEIRTLKHRAEKAISQRDTSAHLTQQVSEKLAREEQAQAIQTLDLITILPQPRIRSKSEEKTRKAHLMQQLHDQVKTKNAREDQRQRVQRDEERFFLENVHRQDEVEKKEAAERKQLEKETLLKEWSRQMSHK</sequence>
<gene>
    <name evidence="5" type="ORF">THRCLA_00058</name>
</gene>
<feature type="compositionally biased region" description="Basic and acidic residues" evidence="2">
    <location>
        <begin position="381"/>
        <end position="398"/>
    </location>
</feature>
<dbReference type="Proteomes" id="UP000243217">
    <property type="component" value="Unassembled WGS sequence"/>
</dbReference>
<evidence type="ECO:0000256" key="1">
    <source>
        <dbReference type="SAM" id="Coils"/>
    </source>
</evidence>
<keyword evidence="1" id="KW-0175">Coiled coil</keyword>
<dbReference type="InterPro" id="IPR028034">
    <property type="entry name" value="HU-CCDC81"/>
</dbReference>
<reference evidence="5 6" key="1">
    <citation type="journal article" date="2014" name="Genome Biol. Evol.">
        <title>The secreted proteins of Achlya hypogyna and Thraustotheca clavata identify the ancestral oomycete secretome and reveal gene acquisitions by horizontal gene transfer.</title>
        <authorList>
            <person name="Misner I."/>
            <person name="Blouin N."/>
            <person name="Leonard G."/>
            <person name="Richards T.A."/>
            <person name="Lane C.E."/>
        </authorList>
    </citation>
    <scope>NUCLEOTIDE SEQUENCE [LARGE SCALE GENOMIC DNA]</scope>
    <source>
        <strain evidence="5 6">ATCC 34112</strain>
    </source>
</reference>
<evidence type="ECO:0000259" key="4">
    <source>
        <dbReference type="Pfam" id="PF18289"/>
    </source>
</evidence>
<dbReference type="EMBL" id="JNBS01000020">
    <property type="protein sequence ID" value="OQS07957.1"/>
    <property type="molecule type" value="Genomic_DNA"/>
</dbReference>
<dbReference type="GO" id="GO:0005815">
    <property type="term" value="C:microtubule organizing center"/>
    <property type="evidence" value="ECO:0007669"/>
    <property type="project" value="TreeGrafter"/>
</dbReference>
<dbReference type="PANTHER" id="PTHR14362">
    <property type="entry name" value="COILED-COIL DOMAIN-CONTAINING PROTEIN 81"/>
    <property type="match status" value="1"/>
</dbReference>
<dbReference type="PANTHER" id="PTHR14362:SF2">
    <property type="entry name" value="COILED-COIL DOMAIN-CONTAINING PROTEIN 81"/>
    <property type="match status" value="1"/>
</dbReference>
<feature type="domain" description="CCDC81 HU" evidence="3">
    <location>
        <begin position="22"/>
        <end position="80"/>
    </location>
</feature>
<evidence type="ECO:0000259" key="3">
    <source>
        <dbReference type="Pfam" id="PF14908"/>
    </source>
</evidence>
<dbReference type="InterPro" id="IPR040673">
    <property type="entry name" value="CCDC81_HU_dom_2"/>
</dbReference>
<feature type="coiled-coil region" evidence="1">
    <location>
        <begin position="281"/>
        <end position="324"/>
    </location>
</feature>
<protein>
    <submittedName>
        <fullName evidence="5">Uncharacterized protein</fullName>
    </submittedName>
</protein>